<feature type="active site" description="Charge relay system" evidence="5">
    <location>
        <position position="268"/>
    </location>
</feature>
<accession>A0ABW6WV48</accession>
<dbReference type="SUPFAM" id="SSF52743">
    <property type="entry name" value="Subtilisin-like"/>
    <property type="match status" value="1"/>
</dbReference>
<proteinExistence type="inferred from homology"/>
<evidence type="ECO:0000256" key="5">
    <source>
        <dbReference type="PROSITE-ProRule" id="PRU01240"/>
    </source>
</evidence>
<feature type="active site" description="Charge relay system" evidence="5">
    <location>
        <position position="445"/>
    </location>
</feature>
<dbReference type="InterPro" id="IPR022398">
    <property type="entry name" value="Peptidase_S8_His-AS"/>
</dbReference>
<keyword evidence="10" id="KW-1185">Reference proteome</keyword>
<dbReference type="PANTHER" id="PTHR43399">
    <property type="entry name" value="SUBTILISIN-RELATED"/>
    <property type="match status" value="1"/>
</dbReference>
<feature type="chain" id="PRO_5046874139" evidence="7">
    <location>
        <begin position="28"/>
        <end position="1114"/>
    </location>
</feature>
<keyword evidence="2 5" id="KW-0645">Protease</keyword>
<feature type="active site" description="Charge relay system" evidence="5">
    <location>
        <position position="236"/>
    </location>
</feature>
<dbReference type="PROSITE" id="PS51892">
    <property type="entry name" value="SUBTILASE"/>
    <property type="match status" value="1"/>
</dbReference>
<dbReference type="RefSeq" id="WP_020516290.1">
    <property type="nucleotide sequence ID" value="NZ_JBIAZU010000008.1"/>
</dbReference>
<dbReference type="InterPro" id="IPR023828">
    <property type="entry name" value="Peptidase_S8_Ser-AS"/>
</dbReference>
<dbReference type="InterPro" id="IPR051048">
    <property type="entry name" value="Peptidase_S8/S53_subtilisin"/>
</dbReference>
<evidence type="ECO:0000256" key="2">
    <source>
        <dbReference type="ARBA" id="ARBA00022670"/>
    </source>
</evidence>
<dbReference type="Gene3D" id="3.40.50.200">
    <property type="entry name" value="Peptidase S8/S53 domain"/>
    <property type="match status" value="1"/>
</dbReference>
<feature type="domain" description="Peptidase S8/S53" evidence="8">
    <location>
        <begin position="227"/>
        <end position="487"/>
    </location>
</feature>
<dbReference type="InterPro" id="IPR015500">
    <property type="entry name" value="Peptidase_S8_subtilisin-rel"/>
</dbReference>
<evidence type="ECO:0000256" key="6">
    <source>
        <dbReference type="RuleBase" id="RU003355"/>
    </source>
</evidence>
<dbReference type="PRINTS" id="PR00723">
    <property type="entry name" value="SUBTILISIN"/>
</dbReference>
<sequence>MRLVRITSVLALAGVAAWAGLPGGLAAAQTAGGLAAAQTAGGLAAAQTAGPEAATAVSGPAFAAQPKAVTLITGDTVRVRSVDGQTAVDVDPAPGRERIPFITDSAGGAVRVIPADAVGLLAGGRLDERLFDVSTLIRFGYDDSRRTLPLLIQGGAPAGGRAIQDTSLIAYAQDRSQPATLWKNLTEPGTQRQTMAKVWLDGLRQPTLDVSVPLIGAPQAWQQGLTGTGVKVAVIDSGVDLTHPDLAGQVAEAVDFTGSGDLTDPVGHGTHVASTIAGTGAASGGKYKGVAPGAKLLSAKVCLPEGCPESAILAGMSWAAEQGAAVANMSLGGDDTPEIDPIEAAVHDLTGRYGTLFVIAAGNSGEAGEVTINSPGSAEDALTVGAVTKSRTPAEFSSRGPRAADATVKPDITAPGVAIVAARSGASDLAPIDGSDAYTNLSGTSMATPHVAGAAALLAQQHPDWRATRLKATLTASANPGDDLGPYDQGAGLVDVARAIAQPITSDPVSAGFERQNQTQTKAITYANSGAEPITLNLGLTANAPDGLFELSATTVTVPANGTAGVTVTARPGASLPDEPYGGELVATAGDVRVETPIAMDIARHTLTVRTPNATGADQRWVTMLTDLDRQTVSAFGHMGDSAQIRLRAGRYVVQSYLLTGSEEDPQITSLADPALMLDSDRSVTMDPRAAKPVAISVADKQAVPTYNEAGWTIRTQAPEIWGSNDPYGALMNLNFARLASGPATGAGTDKRFVSYVSGSWARLVDGSPLNSPAVYHVYFYDRSRMMPGKTAVLRDRDFAAVRSQVGADVPGVPAMRLSLPRAPGNSAVYRSSDGRSTPLSFAYDVPRTVADYYNRDQGTEWLVSSSQRGYTYYESDWTAWQPGRAYTVMWANGVEGPVFPQPEFAQQFAARYWGDTLGGPGPLHGDGSGHEGFRFPRGGNVDVRVYRNGTQISESAETPQTTQVPAAAADYRVHATFTSDPAFALSTLVDGEWTFQSAHVPDGKLVHLPMTAIRFSPDLDITNTAPAGRPLALPISLDRQVGAAPGKTRSLIVEASFDDGKTWHRLVAVRIGEKAVAVVQNPRGTGFVSLRASAVDTAGNTVRETIIRAYRYK</sequence>
<comment type="caution">
    <text evidence="9">The sequence shown here is derived from an EMBL/GenBank/DDBJ whole genome shotgun (WGS) entry which is preliminary data.</text>
</comment>
<keyword evidence="4 5" id="KW-0720">Serine protease</keyword>
<dbReference type="InterPro" id="IPR023827">
    <property type="entry name" value="Peptidase_S8_Asp-AS"/>
</dbReference>
<evidence type="ECO:0000256" key="1">
    <source>
        <dbReference type="ARBA" id="ARBA00011073"/>
    </source>
</evidence>
<dbReference type="Pfam" id="PF00082">
    <property type="entry name" value="Peptidase_S8"/>
    <property type="match status" value="1"/>
</dbReference>
<evidence type="ECO:0000256" key="7">
    <source>
        <dbReference type="SAM" id="SignalP"/>
    </source>
</evidence>
<keyword evidence="3 5" id="KW-0378">Hydrolase</keyword>
<dbReference type="PROSITE" id="PS00136">
    <property type="entry name" value="SUBTILASE_ASP"/>
    <property type="match status" value="1"/>
</dbReference>
<dbReference type="PANTHER" id="PTHR43399:SF4">
    <property type="entry name" value="CELL WALL-ASSOCIATED PROTEASE"/>
    <property type="match status" value="1"/>
</dbReference>
<dbReference type="EMBL" id="JBIAZU010000008">
    <property type="protein sequence ID" value="MFF5296086.1"/>
    <property type="molecule type" value="Genomic_DNA"/>
</dbReference>
<gene>
    <name evidence="9" type="ORF">ACFY35_42190</name>
</gene>
<evidence type="ECO:0000313" key="9">
    <source>
        <dbReference type="EMBL" id="MFF5296086.1"/>
    </source>
</evidence>
<organism evidence="9 10">
    <name type="scientific">Paractinoplanes globisporus</name>
    <dbReference type="NCBI Taxonomy" id="113565"/>
    <lineage>
        <taxon>Bacteria</taxon>
        <taxon>Bacillati</taxon>
        <taxon>Actinomycetota</taxon>
        <taxon>Actinomycetes</taxon>
        <taxon>Micromonosporales</taxon>
        <taxon>Micromonosporaceae</taxon>
        <taxon>Paractinoplanes</taxon>
    </lineage>
</organism>
<evidence type="ECO:0000259" key="8">
    <source>
        <dbReference type="Pfam" id="PF00082"/>
    </source>
</evidence>
<dbReference type="InterPro" id="IPR000209">
    <property type="entry name" value="Peptidase_S8/S53_dom"/>
</dbReference>
<evidence type="ECO:0000256" key="4">
    <source>
        <dbReference type="ARBA" id="ARBA00022825"/>
    </source>
</evidence>
<dbReference type="Proteomes" id="UP001602245">
    <property type="component" value="Unassembled WGS sequence"/>
</dbReference>
<protein>
    <submittedName>
        <fullName evidence="9">S8 family serine peptidase</fullName>
    </submittedName>
</protein>
<keyword evidence="7" id="KW-0732">Signal</keyword>
<feature type="signal peptide" evidence="7">
    <location>
        <begin position="1"/>
        <end position="27"/>
    </location>
</feature>
<dbReference type="PROSITE" id="PS00138">
    <property type="entry name" value="SUBTILASE_SER"/>
    <property type="match status" value="1"/>
</dbReference>
<dbReference type="InterPro" id="IPR036852">
    <property type="entry name" value="Peptidase_S8/S53_dom_sf"/>
</dbReference>
<evidence type="ECO:0000256" key="3">
    <source>
        <dbReference type="ARBA" id="ARBA00022801"/>
    </source>
</evidence>
<evidence type="ECO:0000313" key="10">
    <source>
        <dbReference type="Proteomes" id="UP001602245"/>
    </source>
</evidence>
<name>A0ABW6WV48_9ACTN</name>
<reference evidence="9 10" key="1">
    <citation type="submission" date="2024-10" db="EMBL/GenBank/DDBJ databases">
        <title>The Natural Products Discovery Center: Release of the First 8490 Sequenced Strains for Exploring Actinobacteria Biosynthetic Diversity.</title>
        <authorList>
            <person name="Kalkreuter E."/>
            <person name="Kautsar S.A."/>
            <person name="Yang D."/>
            <person name="Bader C.D."/>
            <person name="Teijaro C.N."/>
            <person name="Fluegel L."/>
            <person name="Davis C.M."/>
            <person name="Simpson J.R."/>
            <person name="Lauterbach L."/>
            <person name="Steele A.D."/>
            <person name="Gui C."/>
            <person name="Meng S."/>
            <person name="Li G."/>
            <person name="Viehrig K."/>
            <person name="Ye F."/>
            <person name="Su P."/>
            <person name="Kiefer A.F."/>
            <person name="Nichols A."/>
            <person name="Cepeda A.J."/>
            <person name="Yan W."/>
            <person name="Fan B."/>
            <person name="Jiang Y."/>
            <person name="Adhikari A."/>
            <person name="Zheng C.-J."/>
            <person name="Schuster L."/>
            <person name="Cowan T.M."/>
            <person name="Smanski M.J."/>
            <person name="Chevrette M.G."/>
            <person name="De Carvalho L.P.S."/>
            <person name="Shen B."/>
        </authorList>
    </citation>
    <scope>NUCLEOTIDE SEQUENCE [LARGE SCALE GENOMIC DNA]</scope>
    <source>
        <strain evidence="9 10">NPDC000087</strain>
    </source>
</reference>
<comment type="similarity">
    <text evidence="1 5 6">Belongs to the peptidase S8 family.</text>
</comment>
<dbReference type="PROSITE" id="PS00137">
    <property type="entry name" value="SUBTILASE_HIS"/>
    <property type="match status" value="1"/>
</dbReference>